<keyword evidence="6 7" id="KW-0472">Membrane</keyword>
<evidence type="ECO:0000256" key="7">
    <source>
        <dbReference type="SAM" id="Phobius"/>
    </source>
</evidence>
<protein>
    <submittedName>
        <fullName evidence="8">UPF0073 membrane protein</fullName>
    </submittedName>
</protein>
<dbReference type="NCBIfam" id="TIGR01065">
    <property type="entry name" value="hlyIII"/>
    <property type="match status" value="1"/>
</dbReference>
<dbReference type="RefSeq" id="WP_248354419.1">
    <property type="nucleotide sequence ID" value="NZ_AP025591.1"/>
</dbReference>
<evidence type="ECO:0000313" key="9">
    <source>
        <dbReference type="Proteomes" id="UP001162891"/>
    </source>
</evidence>
<comment type="subcellular location">
    <subcellularLocation>
        <location evidence="1">Cell membrane</location>
        <topology evidence="1">Multi-pass membrane protein</topology>
    </subcellularLocation>
</comment>
<dbReference type="InterPro" id="IPR005744">
    <property type="entry name" value="Hy-lIII"/>
</dbReference>
<evidence type="ECO:0000256" key="6">
    <source>
        <dbReference type="ARBA" id="ARBA00023136"/>
    </source>
</evidence>
<feature type="transmembrane region" description="Helical" evidence="7">
    <location>
        <begin position="59"/>
        <end position="80"/>
    </location>
</feature>
<dbReference type="InterPro" id="IPR004254">
    <property type="entry name" value="AdipoR/HlyIII-related"/>
</dbReference>
<dbReference type="EMBL" id="AP025591">
    <property type="protein sequence ID" value="BDG05515.1"/>
    <property type="molecule type" value="Genomic_DNA"/>
</dbReference>
<evidence type="ECO:0000256" key="2">
    <source>
        <dbReference type="ARBA" id="ARBA00008488"/>
    </source>
</evidence>
<keyword evidence="4 7" id="KW-0812">Transmembrane</keyword>
<evidence type="ECO:0000313" key="8">
    <source>
        <dbReference type="EMBL" id="BDG05515.1"/>
    </source>
</evidence>
<dbReference type="Pfam" id="PF03006">
    <property type="entry name" value="HlyIII"/>
    <property type="match status" value="1"/>
</dbReference>
<keyword evidence="3" id="KW-1003">Cell membrane</keyword>
<feature type="transmembrane region" description="Helical" evidence="7">
    <location>
        <begin position="149"/>
        <end position="168"/>
    </location>
</feature>
<comment type="similarity">
    <text evidence="2">Belongs to the UPF0073 (Hly-III) family.</text>
</comment>
<feature type="transmembrane region" description="Helical" evidence="7">
    <location>
        <begin position="100"/>
        <end position="117"/>
    </location>
</feature>
<dbReference type="PANTHER" id="PTHR20855:SF3">
    <property type="entry name" value="LD03007P"/>
    <property type="match status" value="1"/>
</dbReference>
<organism evidence="8 9">
    <name type="scientific">Anaeromyxobacter oryzae</name>
    <dbReference type="NCBI Taxonomy" id="2918170"/>
    <lineage>
        <taxon>Bacteria</taxon>
        <taxon>Pseudomonadati</taxon>
        <taxon>Myxococcota</taxon>
        <taxon>Myxococcia</taxon>
        <taxon>Myxococcales</taxon>
        <taxon>Cystobacterineae</taxon>
        <taxon>Anaeromyxobacteraceae</taxon>
        <taxon>Anaeromyxobacter</taxon>
    </lineage>
</organism>
<feature type="transmembrane region" description="Helical" evidence="7">
    <location>
        <begin position="124"/>
        <end position="143"/>
    </location>
</feature>
<feature type="transmembrane region" description="Helical" evidence="7">
    <location>
        <begin position="211"/>
        <end position="231"/>
    </location>
</feature>
<evidence type="ECO:0000256" key="5">
    <source>
        <dbReference type="ARBA" id="ARBA00022989"/>
    </source>
</evidence>
<evidence type="ECO:0000256" key="3">
    <source>
        <dbReference type="ARBA" id="ARBA00022475"/>
    </source>
</evidence>
<dbReference type="Proteomes" id="UP001162891">
    <property type="component" value="Chromosome"/>
</dbReference>
<gene>
    <name evidence="8" type="ORF">AMOR_45110</name>
</gene>
<proteinExistence type="inferred from homology"/>
<keyword evidence="5 7" id="KW-1133">Transmembrane helix</keyword>
<evidence type="ECO:0000256" key="4">
    <source>
        <dbReference type="ARBA" id="ARBA00022692"/>
    </source>
</evidence>
<sequence>MPPSAATPEMPTPGAAAMSAVQLAAPAKPKLRGVSHQIAAFAALPAAVALVLRARTGTAALGALVYGASLVLLFSVSATYHRMHWPIAARRIIARVDHSAIFVLIAGTYTPFCLLLGPGTGHRLLAIVWAGAAVGIAIVIWLTGTPKPVRAAIYVLLGWFIVPVAGALRAAMGDHALMLLFGGGFFYTVGAVIYALRRPDPFPRVFGFHEIFHLLVVAAAACHFVVVDAALRAIR</sequence>
<dbReference type="PANTHER" id="PTHR20855">
    <property type="entry name" value="ADIPOR/PROGESTIN RECEPTOR-RELATED"/>
    <property type="match status" value="1"/>
</dbReference>
<name>A0ABM7X181_9BACT</name>
<evidence type="ECO:0000256" key="1">
    <source>
        <dbReference type="ARBA" id="ARBA00004651"/>
    </source>
</evidence>
<keyword evidence="9" id="KW-1185">Reference proteome</keyword>
<feature type="transmembrane region" description="Helical" evidence="7">
    <location>
        <begin position="175"/>
        <end position="196"/>
    </location>
</feature>
<reference evidence="9" key="1">
    <citation type="journal article" date="2022" name="Int. J. Syst. Evol. Microbiol.">
        <title>Anaeromyxobacter oryzae sp. nov., Anaeromyxobacter diazotrophicus sp. nov. and Anaeromyxobacter paludicola sp. nov., isolated from paddy soils.</title>
        <authorList>
            <person name="Itoh H."/>
            <person name="Xu Z."/>
            <person name="Mise K."/>
            <person name="Masuda Y."/>
            <person name="Ushijima N."/>
            <person name="Hayakawa C."/>
            <person name="Shiratori Y."/>
            <person name="Senoo K."/>
        </authorList>
    </citation>
    <scope>NUCLEOTIDE SEQUENCE [LARGE SCALE GENOMIC DNA]</scope>
    <source>
        <strain evidence="9">Red232</strain>
    </source>
</reference>
<accession>A0ABM7X181</accession>